<comment type="function">
    <text evidence="13">Component of the PEX13-PEX14 docking complex, a translocon channel that specifically mediates the import of peroxisomal cargo proteins bound to PEX5 receptor. The PEX13-PEX14 docking complex forms a large import pore which can be opened to a diameter of about 9 nm. Mechanistically, PEX5 receptor along with cargo proteins associates with the PEX14 subunit of the PEX13-PEX14 docking complex in the cytosol, leading to the insertion of the receptor into the organelle membrane with the concomitant translocation of the cargo into the peroxisome matrix. Involved in the import of PTS1- and PTS2-type containing proteins.</text>
</comment>
<evidence type="ECO:0000256" key="7">
    <source>
        <dbReference type="ARBA" id="ARBA00022989"/>
    </source>
</evidence>
<dbReference type="FunFam" id="2.30.30.40:FF:000109">
    <property type="entry name" value="Peroxisomal biogenesis factor 13"/>
    <property type="match status" value="1"/>
</dbReference>
<evidence type="ECO:0000256" key="6">
    <source>
        <dbReference type="ARBA" id="ARBA00022927"/>
    </source>
</evidence>
<evidence type="ECO:0000256" key="9">
    <source>
        <dbReference type="ARBA" id="ARBA00023136"/>
    </source>
</evidence>
<comment type="similarity">
    <text evidence="2">Belongs to the peroxin-13 family.</text>
</comment>
<dbReference type="CDD" id="cd11864">
    <property type="entry name" value="SH3_PEX13_eumet"/>
    <property type="match status" value="1"/>
</dbReference>
<dbReference type="InterPro" id="IPR007223">
    <property type="entry name" value="Peroxin-13_N"/>
</dbReference>
<sequence length="406" mass="43591">MDPQPPQKPWERMIPGAMGAPMNYRSANFGLAPGPVPIGRPVLTRMVPPVPPRSAQQSYRPSYSSFNSSSYSPYGGSMYGGYSPYSYGGGGGGGGYGMGGGYGRPPHTEEVAPSRFVQQAEESSRGAFQSIESIVQAFGSPITSHGCAHTSPEFCQPSLWYAPLRYFYRRLQRLLGRRSDAEVDDLWADSSSDALATSVSRGDGAGIEGQPVKSWPILLFFVVVLGGPYLIWKLLSSDPGSEERATNWASGDDDHVVARAEYDFSAASEEEISVRAGDMLNLAPKEQQPKVRGWLLASFDGQTTGLVPANYVKVLGKRRGLKHAEMERLAQVQQGTTQASVTALSSHQQPSHAPGFPPGLGSASAPVSQEALLDLVYRETPAPFSVGTSNSSMPSIVRNIPEKTDL</sequence>
<gene>
    <name evidence="18" type="ORF">CesoFtcFv8_020670</name>
</gene>
<evidence type="ECO:0000259" key="17">
    <source>
        <dbReference type="PROSITE" id="PS50002"/>
    </source>
</evidence>
<feature type="region of interest" description="Disordered" evidence="16">
    <location>
        <begin position="333"/>
        <end position="364"/>
    </location>
</feature>
<evidence type="ECO:0000256" key="15">
    <source>
        <dbReference type="PROSITE-ProRule" id="PRU00192"/>
    </source>
</evidence>
<evidence type="ECO:0000313" key="18">
    <source>
        <dbReference type="EMBL" id="KAK5882039.1"/>
    </source>
</evidence>
<dbReference type="GO" id="GO:0005778">
    <property type="term" value="C:peroxisomal membrane"/>
    <property type="evidence" value="ECO:0007669"/>
    <property type="project" value="UniProtKB-SubCell"/>
</dbReference>
<feature type="domain" description="SH3" evidence="17">
    <location>
        <begin position="253"/>
        <end position="317"/>
    </location>
</feature>
<keyword evidence="7" id="KW-1133">Transmembrane helix</keyword>
<evidence type="ECO:0000256" key="14">
    <source>
        <dbReference type="ARBA" id="ARBA00063917"/>
    </source>
</evidence>
<evidence type="ECO:0000256" key="10">
    <source>
        <dbReference type="ARBA" id="ARBA00023140"/>
    </source>
</evidence>
<evidence type="ECO:0000256" key="12">
    <source>
        <dbReference type="ARBA" id="ARBA00034535"/>
    </source>
</evidence>
<dbReference type="GO" id="GO:1990429">
    <property type="term" value="C:peroxisomal importomer complex"/>
    <property type="evidence" value="ECO:0007669"/>
    <property type="project" value="TreeGrafter"/>
</dbReference>
<evidence type="ECO:0000313" key="19">
    <source>
        <dbReference type="Proteomes" id="UP001335648"/>
    </source>
</evidence>
<dbReference type="Pfam" id="PF04088">
    <property type="entry name" value="Peroxin-13_N"/>
    <property type="match status" value="2"/>
</dbReference>
<dbReference type="PRINTS" id="PR00452">
    <property type="entry name" value="SH3DOMAIN"/>
</dbReference>
<keyword evidence="4" id="KW-0813">Transport</keyword>
<dbReference type="SUPFAM" id="SSF50044">
    <property type="entry name" value="SH3-domain"/>
    <property type="match status" value="1"/>
</dbReference>
<dbReference type="Gene3D" id="2.30.30.40">
    <property type="entry name" value="SH3 Domains"/>
    <property type="match status" value="1"/>
</dbReference>
<keyword evidence="6" id="KW-0653">Protein transport</keyword>
<keyword evidence="10" id="KW-0576">Peroxisome</keyword>
<evidence type="ECO:0000256" key="16">
    <source>
        <dbReference type="SAM" id="MobiDB-lite"/>
    </source>
</evidence>
<dbReference type="InterPro" id="IPR035463">
    <property type="entry name" value="Pex13"/>
</dbReference>
<dbReference type="PROSITE" id="PS50002">
    <property type="entry name" value="SH3"/>
    <property type="match status" value="1"/>
</dbReference>
<proteinExistence type="inferred from homology"/>
<dbReference type="PANTHER" id="PTHR19332">
    <property type="entry name" value="PEROXISOMAL MEMBRANE PROTEIN PEX13"/>
    <property type="match status" value="1"/>
</dbReference>
<dbReference type="EMBL" id="JAULUE010002062">
    <property type="protein sequence ID" value="KAK5882039.1"/>
    <property type="molecule type" value="Genomic_DNA"/>
</dbReference>
<protein>
    <recommendedName>
        <fullName evidence="12">Peroxisomal membrane protein PEX13</fullName>
    </recommendedName>
    <alternativeName>
        <fullName evidence="11">Peroxin-13</fullName>
    </alternativeName>
</protein>
<dbReference type="InterPro" id="IPR036028">
    <property type="entry name" value="SH3-like_dom_sf"/>
</dbReference>
<evidence type="ECO:0000256" key="4">
    <source>
        <dbReference type="ARBA" id="ARBA00022448"/>
    </source>
</evidence>
<comment type="subcellular location">
    <subcellularLocation>
        <location evidence="1">Peroxisome membrane</location>
        <topology evidence="1">Multi-pass membrane protein</topology>
    </subcellularLocation>
</comment>
<keyword evidence="8" id="KW-0811">Translocation</keyword>
<dbReference type="SMART" id="SM00326">
    <property type="entry name" value="SH3"/>
    <property type="match status" value="1"/>
</dbReference>
<accession>A0AAN8GLT8</accession>
<reference evidence="18 19" key="1">
    <citation type="journal article" date="2023" name="Mol. Biol. Evol.">
        <title>Genomics of Secondarily Temperate Adaptation in the Only Non-Antarctic Icefish.</title>
        <authorList>
            <person name="Rivera-Colon A.G."/>
            <person name="Rayamajhi N."/>
            <person name="Minhas B.F."/>
            <person name="Madrigal G."/>
            <person name="Bilyk K.T."/>
            <person name="Yoon V."/>
            <person name="Hune M."/>
            <person name="Gregory S."/>
            <person name="Cheng C.H.C."/>
            <person name="Catchen J.M."/>
        </authorList>
    </citation>
    <scope>NUCLEOTIDE SEQUENCE [LARGE SCALE GENOMIC DNA]</scope>
    <source>
        <strain evidence="18">JC2023a</strain>
    </source>
</reference>
<dbReference type="AlphaFoldDB" id="A0AAN8GLT8"/>
<dbReference type="Proteomes" id="UP001335648">
    <property type="component" value="Unassembled WGS sequence"/>
</dbReference>
<evidence type="ECO:0000256" key="3">
    <source>
        <dbReference type="ARBA" id="ARBA00022443"/>
    </source>
</evidence>
<keyword evidence="9" id="KW-0472">Membrane</keyword>
<evidence type="ECO:0000256" key="8">
    <source>
        <dbReference type="ARBA" id="ARBA00023010"/>
    </source>
</evidence>
<evidence type="ECO:0000256" key="11">
    <source>
        <dbReference type="ARBA" id="ARBA00029693"/>
    </source>
</evidence>
<dbReference type="GO" id="GO:0016560">
    <property type="term" value="P:protein import into peroxisome matrix, docking"/>
    <property type="evidence" value="ECO:0007669"/>
    <property type="project" value="InterPro"/>
</dbReference>
<evidence type="ECO:0000256" key="5">
    <source>
        <dbReference type="ARBA" id="ARBA00022692"/>
    </source>
</evidence>
<evidence type="ECO:0000256" key="13">
    <source>
        <dbReference type="ARBA" id="ARBA00056165"/>
    </source>
</evidence>
<comment type="caution">
    <text evidence="18">The sequence shown here is derived from an EMBL/GenBank/DDBJ whole genome shotgun (WGS) entry which is preliminary data.</text>
</comment>
<dbReference type="PANTHER" id="PTHR19332:SF1">
    <property type="entry name" value="PEROXISOMAL MEMBRANE PROTEIN PEX13"/>
    <property type="match status" value="1"/>
</dbReference>
<dbReference type="Pfam" id="PF14604">
    <property type="entry name" value="SH3_9"/>
    <property type="match status" value="1"/>
</dbReference>
<dbReference type="InterPro" id="IPR001452">
    <property type="entry name" value="SH3_domain"/>
</dbReference>
<organism evidence="18 19">
    <name type="scientific">Champsocephalus esox</name>
    <name type="common">pike icefish</name>
    <dbReference type="NCBI Taxonomy" id="159716"/>
    <lineage>
        <taxon>Eukaryota</taxon>
        <taxon>Metazoa</taxon>
        <taxon>Chordata</taxon>
        <taxon>Craniata</taxon>
        <taxon>Vertebrata</taxon>
        <taxon>Euteleostomi</taxon>
        <taxon>Actinopterygii</taxon>
        <taxon>Neopterygii</taxon>
        <taxon>Teleostei</taxon>
        <taxon>Neoteleostei</taxon>
        <taxon>Acanthomorphata</taxon>
        <taxon>Eupercaria</taxon>
        <taxon>Perciformes</taxon>
        <taxon>Notothenioidei</taxon>
        <taxon>Channichthyidae</taxon>
        <taxon>Champsocephalus</taxon>
    </lineage>
</organism>
<keyword evidence="5" id="KW-0812">Transmembrane</keyword>
<keyword evidence="19" id="KW-1185">Reference proteome</keyword>
<name>A0AAN8GLT8_9TELE</name>
<evidence type="ECO:0000256" key="2">
    <source>
        <dbReference type="ARBA" id="ARBA00006033"/>
    </source>
</evidence>
<evidence type="ECO:0000256" key="1">
    <source>
        <dbReference type="ARBA" id="ARBA00004585"/>
    </source>
</evidence>
<feature type="region of interest" description="Disordered" evidence="16">
    <location>
        <begin position="383"/>
        <end position="406"/>
    </location>
</feature>
<keyword evidence="3 15" id="KW-0728">SH3 domain</keyword>
<feature type="compositionally biased region" description="Polar residues" evidence="16">
    <location>
        <begin position="333"/>
        <end position="351"/>
    </location>
</feature>
<comment type="subunit">
    <text evidence="14">Interacts (via SH3 domain) with PEX14 (via SH3-binding motif); forming the PEX13-PEX14 docking complex. Interacts with PEX19.</text>
</comment>